<accession>A0ABQ9YJT4</accession>
<name>A0ABQ9YJT4_9EUKA</name>
<proteinExistence type="predicted"/>
<keyword evidence="3" id="KW-1185">Reference proteome</keyword>
<feature type="region of interest" description="Disordered" evidence="1">
    <location>
        <begin position="1"/>
        <end position="107"/>
    </location>
</feature>
<organism evidence="2 3">
    <name type="scientific">Blattamonas nauphoetae</name>
    <dbReference type="NCBI Taxonomy" id="2049346"/>
    <lineage>
        <taxon>Eukaryota</taxon>
        <taxon>Metamonada</taxon>
        <taxon>Preaxostyla</taxon>
        <taxon>Oxymonadida</taxon>
        <taxon>Blattamonas</taxon>
    </lineage>
</organism>
<protein>
    <submittedName>
        <fullName evidence="2">Uncharacterized protein</fullName>
    </submittedName>
</protein>
<gene>
    <name evidence="2" type="ORF">BLNAU_983</name>
</gene>
<sequence>MVFRNQAFDVLEDEGERKTHGRRRDDEVRKDPHSIPRERGCYQTGHPDPPSQQDEASASPPFPSRCSWVQLAHTNSVASDNQKTRPNPSQRPPSSSVSGLLWRKPLH</sequence>
<feature type="compositionally biased region" description="Basic and acidic residues" evidence="1">
    <location>
        <begin position="15"/>
        <end position="40"/>
    </location>
</feature>
<feature type="compositionally biased region" description="Low complexity" evidence="1">
    <location>
        <begin position="86"/>
        <end position="98"/>
    </location>
</feature>
<feature type="compositionally biased region" description="Polar residues" evidence="1">
    <location>
        <begin position="72"/>
        <end position="85"/>
    </location>
</feature>
<evidence type="ECO:0000313" key="2">
    <source>
        <dbReference type="EMBL" id="KAK2963906.1"/>
    </source>
</evidence>
<comment type="caution">
    <text evidence="2">The sequence shown here is derived from an EMBL/GenBank/DDBJ whole genome shotgun (WGS) entry which is preliminary data.</text>
</comment>
<dbReference type="Proteomes" id="UP001281761">
    <property type="component" value="Unassembled WGS sequence"/>
</dbReference>
<evidence type="ECO:0000256" key="1">
    <source>
        <dbReference type="SAM" id="MobiDB-lite"/>
    </source>
</evidence>
<dbReference type="EMBL" id="JARBJD010000004">
    <property type="protein sequence ID" value="KAK2963906.1"/>
    <property type="molecule type" value="Genomic_DNA"/>
</dbReference>
<evidence type="ECO:0000313" key="3">
    <source>
        <dbReference type="Proteomes" id="UP001281761"/>
    </source>
</evidence>
<reference evidence="2 3" key="1">
    <citation type="journal article" date="2022" name="bioRxiv">
        <title>Genomics of Preaxostyla Flagellates Illuminates Evolutionary Transitions and the Path Towards Mitochondrial Loss.</title>
        <authorList>
            <person name="Novak L.V.F."/>
            <person name="Treitli S.C."/>
            <person name="Pyrih J."/>
            <person name="Halakuc P."/>
            <person name="Pipaliya S.V."/>
            <person name="Vacek V."/>
            <person name="Brzon O."/>
            <person name="Soukal P."/>
            <person name="Eme L."/>
            <person name="Dacks J.B."/>
            <person name="Karnkowska A."/>
            <person name="Elias M."/>
            <person name="Hampl V."/>
        </authorList>
    </citation>
    <scope>NUCLEOTIDE SEQUENCE [LARGE SCALE GENOMIC DNA]</scope>
    <source>
        <strain evidence="2">NAU3</strain>
        <tissue evidence="2">Gut</tissue>
    </source>
</reference>